<evidence type="ECO:0000256" key="1">
    <source>
        <dbReference type="ARBA" id="ARBA00008943"/>
    </source>
</evidence>
<evidence type="ECO:0000259" key="9">
    <source>
        <dbReference type="PROSITE" id="PS51037"/>
    </source>
</evidence>
<proteinExistence type="inferred from homology"/>
<dbReference type="InterPro" id="IPR038704">
    <property type="entry name" value="YEAST_sf"/>
</dbReference>
<evidence type="ECO:0000256" key="4">
    <source>
        <dbReference type="ARBA" id="ARBA00022801"/>
    </source>
</evidence>
<organism evidence="10">
    <name type="scientific">Candidozyma auris</name>
    <name type="common">Yeast</name>
    <name type="synonym">Candida auris</name>
    <dbReference type="NCBI Taxonomy" id="498019"/>
    <lineage>
        <taxon>Eukaryota</taxon>
        <taxon>Fungi</taxon>
        <taxon>Dikarya</taxon>
        <taxon>Ascomycota</taxon>
        <taxon>Saccharomycotina</taxon>
        <taxon>Pichiomycetes</taxon>
        <taxon>Metschnikowiaceae</taxon>
        <taxon>Candidozyma</taxon>
    </lineage>
</organism>
<evidence type="ECO:0000256" key="6">
    <source>
        <dbReference type="PROSITE-ProRule" id="PRU00376"/>
    </source>
</evidence>
<dbReference type="Gene3D" id="2.60.40.1970">
    <property type="entry name" value="YEATS domain"/>
    <property type="match status" value="1"/>
</dbReference>
<name>A0A8F3AJ59_CANAR</name>
<dbReference type="GO" id="GO:0005634">
    <property type="term" value="C:nucleus"/>
    <property type="evidence" value="ECO:0007669"/>
    <property type="project" value="UniProtKB-SubCell"/>
</dbReference>
<dbReference type="SMART" id="SM00128">
    <property type="entry name" value="IPPc"/>
    <property type="match status" value="1"/>
</dbReference>
<dbReference type="Pfam" id="PF22669">
    <property type="entry name" value="Exo_endo_phos2"/>
    <property type="match status" value="1"/>
</dbReference>
<dbReference type="Proteomes" id="UP000825438">
    <property type="component" value="Chromosome V"/>
</dbReference>
<keyword evidence="5 6" id="KW-0539">Nucleus</keyword>
<feature type="compositionally biased region" description="Polar residues" evidence="7">
    <location>
        <begin position="989"/>
        <end position="1009"/>
    </location>
</feature>
<feature type="region of interest" description="Disordered" evidence="7">
    <location>
        <begin position="948"/>
        <end position="1119"/>
    </location>
</feature>
<dbReference type="CDD" id="cd16908">
    <property type="entry name" value="YEATS_Yaf9_like"/>
    <property type="match status" value="1"/>
</dbReference>
<dbReference type="InterPro" id="IPR002013">
    <property type="entry name" value="SAC_dom"/>
</dbReference>
<keyword evidence="4" id="KW-0378">Hydrolase</keyword>
<dbReference type="Gene3D" id="3.60.10.10">
    <property type="entry name" value="Endonuclease/exonuclease/phosphatase"/>
    <property type="match status" value="1"/>
</dbReference>
<dbReference type="InterPro" id="IPR036691">
    <property type="entry name" value="Endo/exonu/phosph_ase_sf"/>
</dbReference>
<dbReference type="GO" id="GO:0043813">
    <property type="term" value="F:phosphatidylinositol-3,5-bisphosphate 5-phosphatase activity"/>
    <property type="evidence" value="ECO:0007669"/>
    <property type="project" value="TreeGrafter"/>
</dbReference>
<comment type="similarity">
    <text evidence="1">Belongs to the synaptojanin family.</text>
</comment>
<dbReference type="PROSITE" id="PS51037">
    <property type="entry name" value="YEATS"/>
    <property type="match status" value="1"/>
</dbReference>
<feature type="compositionally biased region" description="Polar residues" evidence="7">
    <location>
        <begin position="960"/>
        <end position="969"/>
    </location>
</feature>
<dbReference type="InterPro" id="IPR000300">
    <property type="entry name" value="IPPc"/>
</dbReference>
<dbReference type="InterPro" id="IPR046985">
    <property type="entry name" value="IP5"/>
</dbReference>
<feature type="domain" description="SAC" evidence="8">
    <location>
        <begin position="147"/>
        <end position="506"/>
    </location>
</feature>
<feature type="domain" description="YEATS" evidence="9">
    <location>
        <begin position="1163"/>
        <end position="1317"/>
    </location>
</feature>
<dbReference type="EC" id="3.1.3.36" evidence="3"/>
<feature type="compositionally biased region" description="Polar residues" evidence="7">
    <location>
        <begin position="1039"/>
        <end position="1067"/>
    </location>
</feature>
<dbReference type="EMBL" id="CP076753">
    <property type="protein sequence ID" value="QWW25168.1"/>
    <property type="molecule type" value="Genomic_DNA"/>
</dbReference>
<evidence type="ECO:0000313" key="10">
    <source>
        <dbReference type="EMBL" id="QWW25168.1"/>
    </source>
</evidence>
<evidence type="ECO:0000256" key="2">
    <source>
        <dbReference type="ARBA" id="ARBA00009678"/>
    </source>
</evidence>
<dbReference type="PANTHER" id="PTHR11200">
    <property type="entry name" value="INOSITOL 5-PHOSPHATASE"/>
    <property type="match status" value="1"/>
</dbReference>
<evidence type="ECO:0000256" key="7">
    <source>
        <dbReference type="SAM" id="MobiDB-lite"/>
    </source>
</evidence>
<dbReference type="GO" id="GO:0004439">
    <property type="term" value="F:phosphatidylinositol-4,5-bisphosphate 5-phosphatase activity"/>
    <property type="evidence" value="ECO:0007669"/>
    <property type="project" value="UniProtKB-EC"/>
</dbReference>
<reference evidence="10" key="1">
    <citation type="submission" date="2021-06" db="EMBL/GenBank/DDBJ databases">
        <title>Candida auris outbreak in lebanese hospital.</title>
        <authorList>
            <person name="Finianos M."/>
        </authorList>
    </citation>
    <scope>NUCLEOTIDE SEQUENCE</scope>
    <source>
        <strain evidence="10">CA7LBN</strain>
    </source>
</reference>
<dbReference type="GO" id="GO:0005737">
    <property type="term" value="C:cytoplasm"/>
    <property type="evidence" value="ECO:0007669"/>
    <property type="project" value="TreeGrafter"/>
</dbReference>
<sequence length="1378" mass="155430">MKVLLREEPRTIALVSDTHALTFRQQTSPAESSKRSSSVEVQLEKAANFQHNRDYKVLIHRDLHGCLGLIELDKQIYVALISGASINVARPVPYESVDNIYSVDFVSLSSNDWDFVNLDSAGMPLQTQDPDEFDPNSPRVVHPCFELKKLLSNGSFYFSNDFDLTSSVQKRGVDATKFAKGVKDSEKAASITRVNLSHYEEQYMWNSFMMEELFKFRANLDEVAVEILDHNRFLTTVIRGFAKTVRLNSRGDTISIISKQSWRRAGTRFNARGIDDDGNVANFVESEFIFNNVSSRQVFAFTQIRGSVPTFWEQDSTLINPKITITRSREASQLAFNKHFDEVCEKYGVCHIVNLLSKTKSQEVNVSRCYKELLDHSPHKKELSYSHFDFHAETKQSSGGFAGATKILPSLYDSLEQFGWFNFDVQENEVITRQDGVFRVNCLDCLDRTNLIEQVISQRVLSHILQNQMESHGNSPRDKQLLDELTLKHNTLWADNGDAISQIYTGTNALKSSFSRSGKMNFAGALSDVTKSVSRMYQNTFVDSKKQSTIDILLGKDAKNGKPVKIYDPIYEFVHEKLKENSSAFTTFKDITMFVGTFNVSAASHPIRDSLDEWLFPAANDDFGPPEVYAIGLQELIELNAGAFLTADSSKPSMWGKILEKSLTSRGNEYLLLRTEAIASMSLYLFVRKDQVEQVTQVSGSSKKTGLGGMTANKGACAVRFDFGSTSFALVTSHLAAGVAATIERYNDYMSIMQGLTFTRNYTISDHDNVIWFGDLNYRIDLPNDRCRYLVESGAFDELSEADQLKKEMEKGGAFSRFTESPVKFYPTYKFDKGTSTYDSSEKQRVPSWTDRILFRGINPGTLVPLNYGSVMDIFLSDHKPVYSTFKVNIKFVNKQQKLALTKDYYNAYKKDYRSDQSLIEIDNSESSSVTSKSSNFTSDTLSEMNLFEDNASPPKLPSRTPQPRTVNTLPRRVPPPPMSRKAVASSAGLDNNNKVTGTNNLPQEKQLSTPPPPPPSRNSGPSRNNHHNLAFSAAPLVPSNSQPSTPRSMSPSMANTAASSPGNFNATELKPMKPSKPKALSAKKVDQVVSQPAVDPRKNAASPPPPPPPPRANTATTKRKRFISKQPYHKFLGVHISPTGINLYFSIQQLSLYTFSLTMSKRIKNVSISVPILYGNTAKHLANEKRTEKTPPDHTHEWTVFFKPALDNVDLTPLIKKVTFKLHETYENPVRSVEKPPYQVTETGWGEFEIIIKVHFHPGAELGINEKNFQIFHGLKLHPYNPRAPKRENGEVYSVLFDELVFNEPTEATFEILTRKPSNLLPYKLSDPSKRDQEYLRTDEIDELARLDVYISKVKEEIEKQRHEYKELEQQRAALLQ</sequence>
<protein>
    <recommendedName>
        <fullName evidence="3">phosphoinositide 5-phosphatase</fullName>
        <ecNumber evidence="3">3.1.3.36</ecNumber>
    </recommendedName>
</protein>
<dbReference type="GO" id="GO:0016020">
    <property type="term" value="C:membrane"/>
    <property type="evidence" value="ECO:0007669"/>
    <property type="project" value="TreeGrafter"/>
</dbReference>
<dbReference type="GO" id="GO:0046856">
    <property type="term" value="P:phosphatidylinositol dephosphorylation"/>
    <property type="evidence" value="ECO:0007669"/>
    <property type="project" value="InterPro"/>
</dbReference>
<evidence type="ECO:0000256" key="5">
    <source>
        <dbReference type="ARBA" id="ARBA00023242"/>
    </source>
</evidence>
<dbReference type="SUPFAM" id="SSF56219">
    <property type="entry name" value="DNase I-like"/>
    <property type="match status" value="1"/>
</dbReference>
<feature type="compositionally biased region" description="Pro residues" evidence="7">
    <location>
        <begin position="1103"/>
        <end position="1112"/>
    </location>
</feature>
<dbReference type="PANTHER" id="PTHR11200:SF257">
    <property type="entry name" value="PHOSPHOINOSITIDE 5-PHOSPHATASE"/>
    <property type="match status" value="1"/>
</dbReference>
<evidence type="ECO:0000256" key="3">
    <source>
        <dbReference type="ARBA" id="ARBA00013044"/>
    </source>
</evidence>
<dbReference type="InterPro" id="IPR055129">
    <property type="entry name" value="YEATS_dom"/>
</dbReference>
<evidence type="ECO:0000259" key="8">
    <source>
        <dbReference type="PROSITE" id="PS50275"/>
    </source>
</evidence>
<gene>
    <name evidence="10" type="ORF">CA7LBN_004050</name>
</gene>
<accession>A0A8F3AJ59</accession>
<comment type="subcellular location">
    <subcellularLocation>
        <location evidence="6">Nucleus</location>
    </subcellularLocation>
</comment>
<dbReference type="Pfam" id="PF03366">
    <property type="entry name" value="YEATS"/>
    <property type="match status" value="1"/>
</dbReference>
<comment type="similarity">
    <text evidence="2">In the central section; belongs to the inositol 1,4,5-trisphosphate 5-phosphatase family.</text>
</comment>
<dbReference type="PROSITE" id="PS50275">
    <property type="entry name" value="SAC"/>
    <property type="match status" value="1"/>
</dbReference>
<dbReference type="Pfam" id="PF02383">
    <property type="entry name" value="Syja_N"/>
    <property type="match status" value="1"/>
</dbReference>